<dbReference type="EMBL" id="CAJPEX010002007">
    <property type="protein sequence ID" value="CAG0920349.1"/>
    <property type="molecule type" value="Genomic_DNA"/>
</dbReference>
<accession>A0A7R9BU14</accession>
<dbReference type="AlphaFoldDB" id="A0A7R9BU14"/>
<reference evidence="1" key="1">
    <citation type="submission" date="2020-11" db="EMBL/GenBank/DDBJ databases">
        <authorList>
            <person name="Tran Van P."/>
        </authorList>
    </citation>
    <scope>NUCLEOTIDE SEQUENCE</scope>
</reference>
<protein>
    <submittedName>
        <fullName evidence="1">Uncharacterized protein</fullName>
    </submittedName>
</protein>
<dbReference type="OrthoDB" id="10062362at2759"/>
<sequence>MIYAKMSRRHYEEFVAAMQKFCPVSNWNELPESAITLMKVPEGMFGKPKIYAVSGKLPKVPKGMFGKPKIYDVSGKLPKVLQYKEVLTKTNGIWYLHLGLKEALLGKSPGTASSGYNSCERCEAFGENVGGCVRFSNLDAPVRHDASWDAYTAHNGDTKFAHRRHDSPFNDYGIVSMVHGFALDGMHIVGGGAVILGLKTLFGIHKFMDSRVRASLRVNLVLVNKYLQAWSSHTLLEVNRCVRTIDYIDQWKMREAHDCLMYHMIALLGVPELRAGLQEERVDAFMSFVYAMHLIGHTTHESPSTRDVQMAEKLFKHYIETFKEESDYFMTPKNHVLIHLAQEAFTYPDNVIAMSVNGNTDTMKHFKACVVRDLRRDAVSRKLFIKVSSFLVIKPAQQQWRSRTTPYPSMRKLGCYQVANLDSVVEEYTVDCVVGRLKNMYWIEYKDAWEHMQTHCGQNIKFSHAVVNSGQNLPDQEWQIGLSIPHLDALSWFPPEKNKKLCTYLSPVFKRTDLLPYISRDLIANETEKVGHVPAGKQYSKQEELIINKEKEGSRIWVPPSLRLRIIALFHYPPAMGHSRVDRTTYAL</sequence>
<keyword evidence="2" id="KW-1185">Reference proteome</keyword>
<dbReference type="Proteomes" id="UP000678499">
    <property type="component" value="Unassembled WGS sequence"/>
</dbReference>
<evidence type="ECO:0000313" key="1">
    <source>
        <dbReference type="EMBL" id="CAD7280197.1"/>
    </source>
</evidence>
<organism evidence="1">
    <name type="scientific">Notodromas monacha</name>
    <dbReference type="NCBI Taxonomy" id="399045"/>
    <lineage>
        <taxon>Eukaryota</taxon>
        <taxon>Metazoa</taxon>
        <taxon>Ecdysozoa</taxon>
        <taxon>Arthropoda</taxon>
        <taxon>Crustacea</taxon>
        <taxon>Oligostraca</taxon>
        <taxon>Ostracoda</taxon>
        <taxon>Podocopa</taxon>
        <taxon>Podocopida</taxon>
        <taxon>Cypridocopina</taxon>
        <taxon>Cypridoidea</taxon>
        <taxon>Cyprididae</taxon>
        <taxon>Notodromas</taxon>
    </lineage>
</organism>
<name>A0A7R9BU14_9CRUS</name>
<evidence type="ECO:0000313" key="2">
    <source>
        <dbReference type="Proteomes" id="UP000678499"/>
    </source>
</evidence>
<gene>
    <name evidence="1" type="ORF">NMOB1V02_LOCUS7860</name>
</gene>
<proteinExistence type="predicted"/>
<dbReference type="EMBL" id="OA884044">
    <property type="protein sequence ID" value="CAD7280197.1"/>
    <property type="molecule type" value="Genomic_DNA"/>
</dbReference>